<dbReference type="GO" id="GO:0006508">
    <property type="term" value="P:proteolysis"/>
    <property type="evidence" value="ECO:0007669"/>
    <property type="project" value="InterPro"/>
</dbReference>
<reference evidence="4 5" key="1">
    <citation type="submission" date="2018-10" db="EMBL/GenBank/DDBJ databases">
        <title>Dokdonia luteus sp. nov., isolated from sea water.</title>
        <authorList>
            <person name="Zhou L.Y."/>
            <person name="Du Z.J."/>
        </authorList>
    </citation>
    <scope>NUCLEOTIDE SEQUENCE [LARGE SCALE GENOMIC DNA]</scope>
    <source>
        <strain evidence="4 5">SH27</strain>
    </source>
</reference>
<dbReference type="CDD" id="cd07561">
    <property type="entry name" value="Peptidase_S41_CPP_like"/>
    <property type="match status" value="1"/>
</dbReference>
<protein>
    <submittedName>
        <fullName evidence="4">Peptidase S41</fullName>
    </submittedName>
</protein>
<name>A0A3M0GIV2_9FLAO</name>
<evidence type="ECO:0000256" key="1">
    <source>
        <dbReference type="SAM" id="SignalP"/>
    </source>
</evidence>
<evidence type="ECO:0000259" key="3">
    <source>
        <dbReference type="Pfam" id="PF18294"/>
    </source>
</evidence>
<dbReference type="Gene3D" id="3.90.226.10">
    <property type="entry name" value="2-enoyl-CoA Hydratase, Chain A, domain 1"/>
    <property type="match status" value="1"/>
</dbReference>
<keyword evidence="1" id="KW-0732">Signal</keyword>
<dbReference type="GO" id="GO:0008236">
    <property type="term" value="F:serine-type peptidase activity"/>
    <property type="evidence" value="ECO:0007669"/>
    <property type="project" value="InterPro"/>
</dbReference>
<evidence type="ECO:0000313" key="5">
    <source>
        <dbReference type="Proteomes" id="UP000281985"/>
    </source>
</evidence>
<dbReference type="InterPro" id="IPR041613">
    <property type="entry name" value="Pept_S41_N"/>
</dbReference>
<proteinExistence type="predicted"/>
<dbReference type="InterPro" id="IPR005151">
    <property type="entry name" value="Tail-specific_protease"/>
</dbReference>
<evidence type="ECO:0000313" key="4">
    <source>
        <dbReference type="EMBL" id="RMB61039.1"/>
    </source>
</evidence>
<feature type="chain" id="PRO_5018119424" evidence="1">
    <location>
        <begin position="23"/>
        <end position="469"/>
    </location>
</feature>
<gene>
    <name evidence="4" type="ORF">EAX61_06060</name>
</gene>
<dbReference type="GO" id="GO:0030288">
    <property type="term" value="C:outer membrane-bounded periplasmic space"/>
    <property type="evidence" value="ECO:0007669"/>
    <property type="project" value="TreeGrafter"/>
</dbReference>
<dbReference type="AlphaFoldDB" id="A0A3M0GIV2"/>
<dbReference type="PANTHER" id="PTHR32060">
    <property type="entry name" value="TAIL-SPECIFIC PROTEASE"/>
    <property type="match status" value="1"/>
</dbReference>
<dbReference type="PROSITE" id="PS51257">
    <property type="entry name" value="PROKAR_LIPOPROTEIN"/>
    <property type="match status" value="1"/>
</dbReference>
<dbReference type="EMBL" id="REFV01000004">
    <property type="protein sequence ID" value="RMB61039.1"/>
    <property type="molecule type" value="Genomic_DNA"/>
</dbReference>
<evidence type="ECO:0000259" key="2">
    <source>
        <dbReference type="Pfam" id="PF03572"/>
    </source>
</evidence>
<dbReference type="GO" id="GO:0004175">
    <property type="term" value="F:endopeptidase activity"/>
    <property type="evidence" value="ECO:0007669"/>
    <property type="project" value="TreeGrafter"/>
</dbReference>
<feature type="domain" description="Peptidase S41 N-terminal" evidence="3">
    <location>
        <begin position="36"/>
        <end position="94"/>
    </location>
</feature>
<dbReference type="Gene3D" id="3.30.750.170">
    <property type="match status" value="1"/>
</dbReference>
<dbReference type="Pfam" id="PF03572">
    <property type="entry name" value="Peptidase_S41"/>
    <property type="match status" value="1"/>
</dbReference>
<dbReference type="InterPro" id="IPR036034">
    <property type="entry name" value="PDZ_sf"/>
</dbReference>
<dbReference type="GO" id="GO:0007165">
    <property type="term" value="P:signal transduction"/>
    <property type="evidence" value="ECO:0007669"/>
    <property type="project" value="TreeGrafter"/>
</dbReference>
<dbReference type="Gene3D" id="2.30.42.10">
    <property type="match status" value="1"/>
</dbReference>
<organism evidence="4 5">
    <name type="scientific">Dokdonia sinensis</name>
    <dbReference type="NCBI Taxonomy" id="2479847"/>
    <lineage>
        <taxon>Bacteria</taxon>
        <taxon>Pseudomonadati</taxon>
        <taxon>Bacteroidota</taxon>
        <taxon>Flavobacteriia</taxon>
        <taxon>Flavobacteriales</taxon>
        <taxon>Flavobacteriaceae</taxon>
        <taxon>Dokdonia</taxon>
    </lineage>
</organism>
<dbReference type="InterPro" id="IPR029045">
    <property type="entry name" value="ClpP/crotonase-like_dom_sf"/>
</dbReference>
<dbReference type="PANTHER" id="PTHR32060:SF30">
    <property type="entry name" value="CARBOXY-TERMINAL PROCESSING PROTEASE CTPA"/>
    <property type="match status" value="1"/>
</dbReference>
<feature type="signal peptide" evidence="1">
    <location>
        <begin position="1"/>
        <end position="22"/>
    </location>
</feature>
<sequence>MTMNIKALLILLLSVLTFSSCTTDIDDEIRISSATEISDFVYRGLNFWSLYKGDVPALANDAFASDGERREFLEQFATPEDAFEALKSQRDRFSILRSDYIELENALAGIRTSTGMRFSIVEDPNSNNLFGVVRYVINNSPAATAGVERGMLFTAVDGVALTDNSDLNAIFGADAYTINLADYDGTNFTLNGNDIPLTQAQLNINPVHKVSVTEVQGKTIGYLHYTGFTNEFDTQLNEAFGTFKASGVTDLILDLRYNGGGSIETANDLCTMITGQFEGQEFITQEYNEDRNPDNEFTRRFNNNLGSGNDGPAINSLNLNEVQVITTGNTASASELILSGLRPYISINQIGTTTEGKFEGSFLLYDAPAPNFRRSDANLGHRYVMLPLVLKSINADGFTDYFNGIAPNTEISENAFNLGVLGETSDPLTQAAYDAILGRRSSIDLDFPRLNSAYESDENDLLYQRMIVD</sequence>
<dbReference type="SUPFAM" id="SSF52096">
    <property type="entry name" value="ClpP/crotonase"/>
    <property type="match status" value="1"/>
</dbReference>
<feature type="domain" description="Tail specific protease" evidence="2">
    <location>
        <begin position="220"/>
        <end position="358"/>
    </location>
</feature>
<dbReference type="Proteomes" id="UP000281985">
    <property type="component" value="Unassembled WGS sequence"/>
</dbReference>
<comment type="caution">
    <text evidence="4">The sequence shown here is derived from an EMBL/GenBank/DDBJ whole genome shotgun (WGS) entry which is preliminary data.</text>
</comment>
<dbReference type="Pfam" id="PF18294">
    <property type="entry name" value="Pept_S41_N"/>
    <property type="match status" value="1"/>
</dbReference>
<keyword evidence="5" id="KW-1185">Reference proteome</keyword>
<dbReference type="SUPFAM" id="SSF50156">
    <property type="entry name" value="PDZ domain-like"/>
    <property type="match status" value="1"/>
</dbReference>
<accession>A0A3M0GIV2</accession>